<dbReference type="GO" id="GO:0010181">
    <property type="term" value="F:FMN binding"/>
    <property type="evidence" value="ECO:0007669"/>
    <property type="project" value="InterPro"/>
</dbReference>
<feature type="binding site" evidence="7">
    <location>
        <position position="212"/>
    </location>
    <ligand>
        <name>glyoxylate</name>
        <dbReference type="ChEBI" id="CHEBI:36655"/>
    </ligand>
</feature>
<feature type="binding site" evidence="7">
    <location>
        <position position="175"/>
    </location>
    <ligand>
        <name>FMN</name>
        <dbReference type="ChEBI" id="CHEBI:58210"/>
    </ligand>
</feature>
<comment type="similarity">
    <text evidence="5">Belongs to the FMN-dependent alpha-hydroxy acid dehydrogenase family.</text>
</comment>
<feature type="binding site" evidence="7">
    <location>
        <begin position="124"/>
        <end position="126"/>
    </location>
    <ligand>
        <name>FMN</name>
        <dbReference type="ChEBI" id="CHEBI:58210"/>
    </ligand>
</feature>
<feature type="binding site" evidence="7">
    <location>
        <position position="320"/>
    </location>
    <ligand>
        <name>glyoxylate</name>
        <dbReference type="ChEBI" id="CHEBI:36655"/>
    </ligand>
</feature>
<dbReference type="FunFam" id="3.20.20.70:FF:000029">
    <property type="entry name" value="L-lactate dehydrogenase"/>
    <property type="match status" value="1"/>
</dbReference>
<dbReference type="InterPro" id="IPR000262">
    <property type="entry name" value="FMN-dep_DH"/>
</dbReference>
<comment type="cofactor">
    <cofactor evidence="1">
        <name>FMN</name>
        <dbReference type="ChEBI" id="CHEBI:58210"/>
    </cofactor>
</comment>
<feature type="binding site" evidence="7">
    <location>
        <position position="317"/>
    </location>
    <ligand>
        <name>glyoxylate</name>
        <dbReference type="ChEBI" id="CHEBI:36655"/>
    </ligand>
</feature>
<evidence type="ECO:0000256" key="3">
    <source>
        <dbReference type="ARBA" id="ARBA00022643"/>
    </source>
</evidence>
<feature type="compositionally biased region" description="Basic and acidic residues" evidence="8">
    <location>
        <begin position="18"/>
        <end position="28"/>
    </location>
</feature>
<feature type="domain" description="FMN hydroxy acid dehydrogenase" evidence="9">
    <location>
        <begin position="45"/>
        <end position="422"/>
    </location>
</feature>
<dbReference type="PROSITE" id="PS00557">
    <property type="entry name" value="FMN_HYDROXY_ACID_DH_1"/>
    <property type="match status" value="1"/>
</dbReference>
<dbReference type="PANTHER" id="PTHR10578">
    <property type="entry name" value="S -2-HYDROXY-ACID OXIDASE-RELATED"/>
    <property type="match status" value="1"/>
</dbReference>
<dbReference type="GO" id="GO:0016614">
    <property type="term" value="F:oxidoreductase activity, acting on CH-OH group of donors"/>
    <property type="evidence" value="ECO:0007669"/>
    <property type="project" value="UniProtKB-ARBA"/>
</dbReference>
<feature type="binding site" evidence="7">
    <location>
        <position position="203"/>
    </location>
    <ligand>
        <name>FMN</name>
        <dbReference type="ChEBI" id="CHEBI:58210"/>
    </ligand>
</feature>
<dbReference type="AlphaFoldDB" id="A0A1E7JSS4"/>
<comment type="caution">
    <text evidence="10">The sequence shown here is derived from an EMBL/GenBank/DDBJ whole genome shotgun (WGS) entry which is preliminary data.</text>
</comment>
<feature type="active site" description="Proton acceptor" evidence="6">
    <location>
        <position position="317"/>
    </location>
</feature>
<proteinExistence type="inferred from homology"/>
<evidence type="ECO:0000313" key="11">
    <source>
        <dbReference type="Proteomes" id="UP000176087"/>
    </source>
</evidence>
<protein>
    <submittedName>
        <fullName evidence="10">Lactate dehydrogenase</fullName>
    </submittedName>
</protein>
<evidence type="ECO:0000256" key="4">
    <source>
        <dbReference type="ARBA" id="ARBA00023002"/>
    </source>
</evidence>
<dbReference type="InterPro" id="IPR037396">
    <property type="entry name" value="FMN_HAD"/>
</dbReference>
<dbReference type="CDD" id="cd02809">
    <property type="entry name" value="alpha_hydroxyacid_oxid_FMN"/>
    <property type="match status" value="1"/>
</dbReference>
<feature type="binding site" evidence="7">
    <location>
        <position position="71"/>
    </location>
    <ligand>
        <name>glyoxylate</name>
        <dbReference type="ChEBI" id="CHEBI:36655"/>
    </ligand>
</feature>
<evidence type="ECO:0000313" key="10">
    <source>
        <dbReference type="EMBL" id="OEU91964.1"/>
    </source>
</evidence>
<evidence type="ECO:0000256" key="5">
    <source>
        <dbReference type="ARBA" id="ARBA00024042"/>
    </source>
</evidence>
<keyword evidence="3 7" id="KW-0288">FMN</keyword>
<dbReference type="InterPro" id="IPR013785">
    <property type="entry name" value="Aldolase_TIM"/>
</dbReference>
<dbReference type="EMBL" id="LJGT01000037">
    <property type="protein sequence ID" value="OEU91964.1"/>
    <property type="molecule type" value="Genomic_DNA"/>
</dbReference>
<keyword evidence="4" id="KW-0560">Oxidoreductase</keyword>
<accession>A0A1E7JSS4</accession>
<keyword evidence="11" id="KW-1185">Reference proteome</keyword>
<dbReference type="Gene3D" id="3.20.20.70">
    <property type="entry name" value="Aldolase class I"/>
    <property type="match status" value="1"/>
</dbReference>
<feature type="binding site" evidence="7">
    <location>
        <position position="315"/>
    </location>
    <ligand>
        <name>FMN</name>
        <dbReference type="ChEBI" id="CHEBI:58210"/>
    </ligand>
</feature>
<dbReference type="PROSITE" id="PS51349">
    <property type="entry name" value="FMN_HYDROXY_ACID_DH_2"/>
    <property type="match status" value="1"/>
</dbReference>
<evidence type="ECO:0000256" key="7">
    <source>
        <dbReference type="PIRSR" id="PIRSR000138-2"/>
    </source>
</evidence>
<reference evidence="10 11" key="1">
    <citation type="journal article" date="2016" name="Front. Microbiol.">
        <title>Comparative Genomics Analysis of Streptomyces Species Reveals Their Adaptation to the Marine Environment and Their Diversity at the Genomic Level.</title>
        <authorList>
            <person name="Tian X."/>
            <person name="Zhang Z."/>
            <person name="Yang T."/>
            <person name="Chen M."/>
            <person name="Li J."/>
            <person name="Chen F."/>
            <person name="Yang J."/>
            <person name="Li W."/>
            <person name="Zhang B."/>
            <person name="Zhang Z."/>
            <person name="Wu J."/>
            <person name="Zhang C."/>
            <person name="Long L."/>
            <person name="Xiao J."/>
        </authorList>
    </citation>
    <scope>NUCLEOTIDE SEQUENCE [LARGE SCALE GENOMIC DNA]</scope>
    <source>
        <strain evidence="10 11">SCSIO 10390</strain>
    </source>
</reference>
<sequence length="432" mass="47225">MGHGPHHPHHTESIPMTRLERRLPRPKDLAPLLKLKTRPRSAVERRLAGAHTIWDLRRIARRRTPAGPFDYTDGAADGEVGVRRAREAFEDLEFRPGVLRNVETAETSTTVLGGHSALPFGLAPTGFTRMMHSAGERAVVAAAGRAGIPYALSTVGTTSIEQVAETAPSARKWFQLYLWRDRDLSRELVANAKAAGYEALIVTVDVPVNGNRLRDLRNGMTIPPQLTLRTFLDASYRWEWWLNFLTTEPYTFAFDKDGHGALTELVSKLYDPTVTFDDLEWIREQWDGPILVKGIQTVHDAEAVMAHGADGVIVSNHGGRQLDRAPVPLHLLPDIAAAVGDRGTVMLDTGIMNGGDIVAALALGADFALVGRAYLYGLMAGGEAGVARAISILAAEAERTMKLLGVTSVAELRPDHVRLMTRRTPVVPEGKD</sequence>
<dbReference type="STRING" id="933944.AN215_05800"/>
<feature type="binding site" evidence="7">
    <location>
        <position position="293"/>
    </location>
    <ligand>
        <name>FMN</name>
        <dbReference type="ChEBI" id="CHEBI:58210"/>
    </ligand>
</feature>
<evidence type="ECO:0000259" key="9">
    <source>
        <dbReference type="PROSITE" id="PS51349"/>
    </source>
</evidence>
<evidence type="ECO:0000256" key="2">
    <source>
        <dbReference type="ARBA" id="ARBA00022630"/>
    </source>
</evidence>
<gene>
    <name evidence="10" type="ORF">AN215_05800</name>
</gene>
<feature type="region of interest" description="Disordered" evidence="8">
    <location>
        <begin position="1"/>
        <end position="28"/>
    </location>
</feature>
<dbReference type="PIRSF" id="PIRSF000138">
    <property type="entry name" value="Al-hdrx_acd_dh"/>
    <property type="match status" value="1"/>
</dbReference>
<dbReference type="InterPro" id="IPR008259">
    <property type="entry name" value="FMN_hydac_DH_AS"/>
</dbReference>
<name>A0A1E7JSS4_9ACTN</name>
<evidence type="ECO:0000256" key="6">
    <source>
        <dbReference type="PIRSR" id="PIRSR000138-1"/>
    </source>
</evidence>
<dbReference type="SUPFAM" id="SSF51395">
    <property type="entry name" value="FMN-linked oxidoreductases"/>
    <property type="match status" value="1"/>
</dbReference>
<dbReference type="Proteomes" id="UP000176087">
    <property type="component" value="Unassembled WGS sequence"/>
</dbReference>
<organism evidence="10 11">
    <name type="scientific">Streptomyces abyssalis</name>
    <dbReference type="NCBI Taxonomy" id="933944"/>
    <lineage>
        <taxon>Bacteria</taxon>
        <taxon>Bacillati</taxon>
        <taxon>Actinomycetota</taxon>
        <taxon>Actinomycetes</taxon>
        <taxon>Kitasatosporales</taxon>
        <taxon>Streptomycetaceae</taxon>
        <taxon>Streptomyces</taxon>
    </lineage>
</organism>
<evidence type="ECO:0000256" key="1">
    <source>
        <dbReference type="ARBA" id="ARBA00001917"/>
    </source>
</evidence>
<feature type="binding site" evidence="7">
    <location>
        <position position="177"/>
    </location>
    <ligand>
        <name>glyoxylate</name>
        <dbReference type="ChEBI" id="CHEBI:36655"/>
    </ligand>
</feature>
<dbReference type="PANTHER" id="PTHR10578:SF107">
    <property type="entry name" value="2-HYDROXYACID OXIDASE 1"/>
    <property type="match status" value="1"/>
</dbReference>
<dbReference type="Pfam" id="PF01070">
    <property type="entry name" value="FMN_dh"/>
    <property type="match status" value="1"/>
</dbReference>
<keyword evidence="2 7" id="KW-0285">Flavoprotein</keyword>
<evidence type="ECO:0000256" key="8">
    <source>
        <dbReference type="SAM" id="MobiDB-lite"/>
    </source>
</evidence>
<feature type="binding site" evidence="7">
    <location>
        <begin position="371"/>
        <end position="372"/>
    </location>
    <ligand>
        <name>FMN</name>
        <dbReference type="ChEBI" id="CHEBI:58210"/>
    </ligand>
</feature>
<dbReference type="PATRIC" id="fig|933944.5.peg.1483"/>
<dbReference type="InterPro" id="IPR012133">
    <property type="entry name" value="Alpha-hydoxy_acid_DH_FMN"/>
</dbReference>
<feature type="binding site" evidence="7">
    <location>
        <position position="153"/>
    </location>
    <ligand>
        <name>FMN</name>
        <dbReference type="ChEBI" id="CHEBI:58210"/>
    </ligand>
</feature>